<proteinExistence type="inferred from homology"/>
<dbReference type="GO" id="GO:0005886">
    <property type="term" value="C:plasma membrane"/>
    <property type="evidence" value="ECO:0007669"/>
    <property type="project" value="TreeGrafter"/>
</dbReference>
<dbReference type="Gene3D" id="2.40.10.340">
    <property type="entry name" value="Rod shape-determining protein MreC, domain 1"/>
    <property type="match status" value="1"/>
</dbReference>
<name>A0A2N9M8B6_9BACT</name>
<evidence type="ECO:0000256" key="3">
    <source>
        <dbReference type="ARBA" id="ARBA00022960"/>
    </source>
</evidence>
<evidence type="ECO:0000256" key="4">
    <source>
        <dbReference type="ARBA" id="ARBA00032089"/>
    </source>
</evidence>
<evidence type="ECO:0000256" key="5">
    <source>
        <dbReference type="SAM" id="Coils"/>
    </source>
</evidence>
<dbReference type="Pfam" id="PF04085">
    <property type="entry name" value="MreC"/>
    <property type="match status" value="1"/>
</dbReference>
<evidence type="ECO:0000313" key="9">
    <source>
        <dbReference type="Proteomes" id="UP000239735"/>
    </source>
</evidence>
<dbReference type="InterPro" id="IPR042177">
    <property type="entry name" value="Cell/Rod_1"/>
</dbReference>
<dbReference type="InterPro" id="IPR042175">
    <property type="entry name" value="Cell/Rod_MreC_2"/>
</dbReference>
<dbReference type="Proteomes" id="UP000239735">
    <property type="component" value="Unassembled WGS sequence"/>
</dbReference>
<dbReference type="OrthoDB" id="9792313at2"/>
<keyword evidence="5" id="KW-0175">Coiled coil</keyword>
<evidence type="ECO:0000256" key="1">
    <source>
        <dbReference type="ARBA" id="ARBA00009369"/>
    </source>
</evidence>
<evidence type="ECO:0000259" key="7">
    <source>
        <dbReference type="Pfam" id="PF04085"/>
    </source>
</evidence>
<evidence type="ECO:0000313" key="8">
    <source>
        <dbReference type="EMBL" id="SPE31716.1"/>
    </source>
</evidence>
<sequence length="414" mass="44438">MDSLFTRYRNLVVLLAFLVVQIAGLAVQVRRTSYGRSTLDTVDPKSVRLIRLWANAVVSPPERLIHATKIGSTGLWTDYFDLIHVRQQNQDLQKTVDRLRLEQAALLEDARQGQRLQAMLGFQEKYIYTTVPAQVYGSSGSDRSHVFYIDKGAHNGLKPDMAVITSDGIVGKVRDVFPYSAQVLAVNDPTSGAGVILETTRIRGVLKGDVAGRLEVVGVTADQRIKPGENVLTAGGDLIFPRGLPVGVVERVATDPDNDGLVDIYLKPATHLDRLDEVLVITSTEPRFSKQDQQDITTSENLKGAEAATISDQLKAAQIMGEKLPGLVDPSLPPDKQPLYDDTNPNPATPPPQPLHPDEFSPGAAYTPPSATNPPAGSGTGADNSSASHAPSGAGSKAAPASHSTPQTPPQRNL</sequence>
<evidence type="ECO:0000256" key="6">
    <source>
        <dbReference type="SAM" id="MobiDB-lite"/>
    </source>
</evidence>
<dbReference type="EMBL" id="OKRB01000153">
    <property type="protein sequence ID" value="SPE31716.1"/>
    <property type="molecule type" value="Genomic_DNA"/>
</dbReference>
<feature type="region of interest" description="Disordered" evidence="6">
    <location>
        <begin position="325"/>
        <end position="414"/>
    </location>
</feature>
<reference evidence="9" key="1">
    <citation type="submission" date="2018-02" db="EMBL/GenBank/DDBJ databases">
        <authorList>
            <person name="Hausmann B."/>
        </authorList>
    </citation>
    <scope>NUCLEOTIDE SEQUENCE [LARGE SCALE GENOMIC DNA]</scope>
    <source>
        <strain evidence="9">Peat soil MAG SbA5</strain>
    </source>
</reference>
<dbReference type="InterPro" id="IPR007221">
    <property type="entry name" value="MreC"/>
</dbReference>
<dbReference type="GO" id="GO:0008360">
    <property type="term" value="P:regulation of cell shape"/>
    <property type="evidence" value="ECO:0007669"/>
    <property type="project" value="UniProtKB-KW"/>
</dbReference>
<protein>
    <recommendedName>
        <fullName evidence="2">Cell shape-determining protein MreC</fullName>
    </recommendedName>
    <alternativeName>
        <fullName evidence="4">Cell shape protein MreC</fullName>
    </alternativeName>
</protein>
<feature type="domain" description="Rod shape-determining protein MreC beta-barrel core" evidence="7">
    <location>
        <begin position="136"/>
        <end position="281"/>
    </location>
</feature>
<accession>A0A2N9M8B6</accession>
<dbReference type="AlphaFoldDB" id="A0A2N9M8B6"/>
<dbReference type="InterPro" id="IPR055342">
    <property type="entry name" value="MreC_beta-barrel_core"/>
</dbReference>
<feature type="coiled-coil region" evidence="5">
    <location>
        <begin position="82"/>
        <end position="109"/>
    </location>
</feature>
<evidence type="ECO:0000256" key="2">
    <source>
        <dbReference type="ARBA" id="ARBA00013855"/>
    </source>
</evidence>
<gene>
    <name evidence="8" type="primary">mreC</name>
    <name evidence="8" type="ORF">SBA5_900005</name>
</gene>
<organism evidence="8 9">
    <name type="scientific">Candidatus Sulfuritelmatomonas gaucii</name>
    <dbReference type="NCBI Taxonomy" id="2043161"/>
    <lineage>
        <taxon>Bacteria</taxon>
        <taxon>Pseudomonadati</taxon>
        <taxon>Acidobacteriota</taxon>
        <taxon>Terriglobia</taxon>
        <taxon>Terriglobales</taxon>
        <taxon>Acidobacteriaceae</taxon>
        <taxon>Candidatus Sulfuritelmatomonas</taxon>
    </lineage>
</organism>
<feature type="compositionally biased region" description="Low complexity" evidence="6">
    <location>
        <begin position="385"/>
        <end position="404"/>
    </location>
</feature>
<dbReference type="PANTHER" id="PTHR34138:SF1">
    <property type="entry name" value="CELL SHAPE-DETERMINING PROTEIN MREC"/>
    <property type="match status" value="1"/>
</dbReference>
<dbReference type="PANTHER" id="PTHR34138">
    <property type="entry name" value="CELL SHAPE-DETERMINING PROTEIN MREC"/>
    <property type="match status" value="1"/>
</dbReference>
<keyword evidence="3" id="KW-0133">Cell shape</keyword>
<dbReference type="Gene3D" id="2.40.10.350">
    <property type="entry name" value="Rod shape-determining protein MreC, domain 2"/>
    <property type="match status" value="1"/>
</dbReference>
<comment type="similarity">
    <text evidence="1">Belongs to the MreC family.</text>
</comment>